<evidence type="ECO:0000313" key="15">
    <source>
        <dbReference type="Proteomes" id="UP000052237"/>
    </source>
</evidence>
<dbReference type="Gene3D" id="3.30.70.3270">
    <property type="match status" value="1"/>
</dbReference>
<dbReference type="GO" id="GO:0051539">
    <property type="term" value="F:4 iron, 4 sulfur cluster binding"/>
    <property type="evidence" value="ECO:0007669"/>
    <property type="project" value="UniProtKB-KW"/>
</dbReference>
<keyword evidence="7 12" id="KW-0408">Iron</keyword>
<feature type="binding site" evidence="12">
    <location>
        <position position="84"/>
    </location>
    <ligand>
        <name>[4Fe-4S] cluster</name>
        <dbReference type="ChEBI" id="CHEBI:49883"/>
        <label>1</label>
    </ligand>
</feature>
<dbReference type="GO" id="GO:0050136">
    <property type="term" value="F:NADH dehydrogenase (quinone) (non-electrogenic) activity"/>
    <property type="evidence" value="ECO:0007669"/>
    <property type="project" value="UniProtKB-UniRule"/>
</dbReference>
<feature type="binding site" evidence="12">
    <location>
        <position position="121"/>
    </location>
    <ligand>
        <name>[4Fe-4S] cluster</name>
        <dbReference type="ChEBI" id="CHEBI:49883"/>
        <label>2</label>
    </ligand>
</feature>
<keyword evidence="4 12" id="KW-0479">Metal-binding</keyword>
<keyword evidence="10 12" id="KW-0830">Ubiquinone</keyword>
<dbReference type="RefSeq" id="WP_104073486.1">
    <property type="nucleotide sequence ID" value="NZ_FAUU01000005.1"/>
</dbReference>
<comment type="caution">
    <text evidence="14">The sequence shown here is derived from an EMBL/GenBank/DDBJ whole genome shotgun (WGS) entry which is preliminary data.</text>
</comment>
<reference evidence="14 15" key="1">
    <citation type="submission" date="2015-11" db="EMBL/GenBank/DDBJ databases">
        <authorList>
            <consortium name="Pathogen Informatics"/>
        </authorList>
    </citation>
    <scope>NUCLEOTIDE SEQUENCE [LARGE SCALE GENOMIC DNA]</scope>
    <source>
        <strain evidence="14 15">006A-0059</strain>
    </source>
</reference>
<comment type="function">
    <text evidence="12">NDH-1 shuttles electrons from NADH, via FMN and iron-sulfur (Fe-S) centers, to quinones in the respiratory chain. The immediate electron acceptor for the enzyme in this species is believed to be ubiquinone. Couples the redox reaction to proton translocation (for every two electrons transferred, four hydrogen ions are translocated across the cytoplasmic membrane), and thus conserves the redox energy in a proton gradient.</text>
</comment>
<sequence length="165" mass="18816">MAIKIKKIERKKMPLLQRLYLPYIFIGMARTLSHFFKNLLNSKNIEFLEYPEQRPSDITPRYRGLHRLLKDEKGALKCVACDMCATACPSNCIFIEAREIPNSKEKEPIKFNIDLLECVYCGLCVEACPKDAIRMDSGIFTKVGNTKSSFIADIVTLANTKQGDF</sequence>
<dbReference type="EMBL" id="FAVB01000003">
    <property type="protein sequence ID" value="CUU84722.1"/>
    <property type="molecule type" value="Genomic_DNA"/>
</dbReference>
<dbReference type="Proteomes" id="UP000052237">
    <property type="component" value="Unassembled WGS sequence"/>
</dbReference>
<evidence type="ECO:0000256" key="7">
    <source>
        <dbReference type="ARBA" id="ARBA00023004"/>
    </source>
</evidence>
<evidence type="ECO:0000256" key="11">
    <source>
        <dbReference type="ARBA" id="ARBA00023136"/>
    </source>
</evidence>
<evidence type="ECO:0000259" key="13">
    <source>
        <dbReference type="PROSITE" id="PS51379"/>
    </source>
</evidence>
<dbReference type="PROSITE" id="PS51379">
    <property type="entry name" value="4FE4S_FER_2"/>
    <property type="match status" value="2"/>
</dbReference>
<feature type="domain" description="4Fe-4S ferredoxin-type" evidence="13">
    <location>
        <begin position="66"/>
        <end position="98"/>
    </location>
</feature>
<dbReference type="InterPro" id="IPR017900">
    <property type="entry name" value="4Fe4S_Fe_S_CS"/>
</dbReference>
<comment type="catalytic activity">
    <reaction evidence="12">
        <text>a quinone + NADH + 5 H(+)(in) = a quinol + NAD(+) + 4 H(+)(out)</text>
        <dbReference type="Rhea" id="RHEA:57888"/>
        <dbReference type="ChEBI" id="CHEBI:15378"/>
        <dbReference type="ChEBI" id="CHEBI:24646"/>
        <dbReference type="ChEBI" id="CHEBI:57540"/>
        <dbReference type="ChEBI" id="CHEBI:57945"/>
        <dbReference type="ChEBI" id="CHEBI:132124"/>
    </reaction>
</comment>
<keyword evidence="6 12" id="KW-1278">Translocase</keyword>
<keyword evidence="11 12" id="KW-0472">Membrane</keyword>
<accession>A0A0S4STF3</accession>
<dbReference type="AlphaFoldDB" id="A0A0S4STF3"/>
<dbReference type="EC" id="7.1.1.-" evidence="12"/>
<keyword evidence="5" id="KW-0677">Repeat</keyword>
<feature type="binding site" evidence="12">
    <location>
        <position position="78"/>
    </location>
    <ligand>
        <name>[4Fe-4S] cluster</name>
        <dbReference type="ChEBI" id="CHEBI:49883"/>
        <label>1</label>
    </ligand>
</feature>
<dbReference type="InterPro" id="IPR010226">
    <property type="entry name" value="NADH_quinone_OxRdtase_chainI"/>
</dbReference>
<proteinExistence type="inferred from homology"/>
<organism evidence="14 15">
    <name type="scientific">Campylobacter hyointestinalis subsp. hyointestinalis</name>
    <dbReference type="NCBI Taxonomy" id="91352"/>
    <lineage>
        <taxon>Bacteria</taxon>
        <taxon>Pseudomonadati</taxon>
        <taxon>Campylobacterota</taxon>
        <taxon>Epsilonproteobacteria</taxon>
        <taxon>Campylobacterales</taxon>
        <taxon>Campylobacteraceae</taxon>
        <taxon>Campylobacter</taxon>
    </lineage>
</organism>
<keyword evidence="9 12" id="KW-0520">NAD</keyword>
<feature type="binding site" evidence="12">
    <location>
        <position position="88"/>
    </location>
    <ligand>
        <name>[4Fe-4S] cluster</name>
        <dbReference type="ChEBI" id="CHEBI:49883"/>
        <label>2</label>
    </ligand>
</feature>
<dbReference type="PROSITE" id="PS00198">
    <property type="entry name" value="4FE4S_FER_1"/>
    <property type="match status" value="1"/>
</dbReference>
<dbReference type="HAMAP" id="MF_01351">
    <property type="entry name" value="NDH1_NuoI"/>
    <property type="match status" value="1"/>
</dbReference>
<evidence type="ECO:0000256" key="6">
    <source>
        <dbReference type="ARBA" id="ARBA00022967"/>
    </source>
</evidence>
<evidence type="ECO:0000256" key="3">
    <source>
        <dbReference type="ARBA" id="ARBA00022719"/>
    </source>
</evidence>
<evidence type="ECO:0000313" key="14">
    <source>
        <dbReference type="EMBL" id="CUU84722.1"/>
    </source>
</evidence>
<keyword evidence="14" id="KW-0560">Oxidoreductase</keyword>
<evidence type="ECO:0000256" key="5">
    <source>
        <dbReference type="ARBA" id="ARBA00022737"/>
    </source>
</evidence>
<evidence type="ECO:0000256" key="4">
    <source>
        <dbReference type="ARBA" id="ARBA00022723"/>
    </source>
</evidence>
<evidence type="ECO:0000256" key="1">
    <source>
        <dbReference type="ARBA" id="ARBA00022475"/>
    </source>
</evidence>
<evidence type="ECO:0000256" key="2">
    <source>
        <dbReference type="ARBA" id="ARBA00022485"/>
    </source>
</evidence>
<evidence type="ECO:0000256" key="8">
    <source>
        <dbReference type="ARBA" id="ARBA00023014"/>
    </source>
</evidence>
<feature type="binding site" evidence="12">
    <location>
        <position position="81"/>
    </location>
    <ligand>
        <name>[4Fe-4S] cluster</name>
        <dbReference type="ChEBI" id="CHEBI:49883"/>
        <label>1</label>
    </ligand>
</feature>
<protein>
    <recommendedName>
        <fullName evidence="12">NADH-quinone oxidoreductase subunit I</fullName>
        <ecNumber evidence="12">7.1.1.-</ecNumber>
    </recommendedName>
    <alternativeName>
        <fullName evidence="12">NADH dehydrogenase I subunit I</fullName>
    </alternativeName>
    <alternativeName>
        <fullName evidence="12">NDH-1 subunit I</fullName>
    </alternativeName>
</protein>
<evidence type="ECO:0000256" key="10">
    <source>
        <dbReference type="ARBA" id="ARBA00023075"/>
    </source>
</evidence>
<keyword evidence="8 12" id="KW-0411">Iron-sulfur</keyword>
<dbReference type="SUPFAM" id="SSF54862">
    <property type="entry name" value="4Fe-4S ferredoxins"/>
    <property type="match status" value="1"/>
</dbReference>
<feature type="binding site" evidence="12">
    <location>
        <position position="118"/>
    </location>
    <ligand>
        <name>[4Fe-4S] cluster</name>
        <dbReference type="ChEBI" id="CHEBI:49883"/>
        <label>2</label>
    </ligand>
</feature>
<evidence type="ECO:0000256" key="9">
    <source>
        <dbReference type="ARBA" id="ARBA00023027"/>
    </source>
</evidence>
<feature type="binding site" evidence="12">
    <location>
        <position position="124"/>
    </location>
    <ligand>
        <name>[4Fe-4S] cluster</name>
        <dbReference type="ChEBI" id="CHEBI:49883"/>
        <label>2</label>
    </ligand>
</feature>
<keyword evidence="3 12" id="KW-0874">Quinone</keyword>
<dbReference type="PANTHER" id="PTHR10849:SF24">
    <property type="entry name" value="NADH-QUINONE OXIDOREDUCTASE SUBUNIT I 2"/>
    <property type="match status" value="1"/>
</dbReference>
<comment type="similarity">
    <text evidence="12">Belongs to the complex I 23 kDa subunit family.</text>
</comment>
<dbReference type="GO" id="GO:0005886">
    <property type="term" value="C:plasma membrane"/>
    <property type="evidence" value="ECO:0007669"/>
    <property type="project" value="UniProtKB-SubCell"/>
</dbReference>
<feature type="binding site" evidence="12">
    <location>
        <position position="128"/>
    </location>
    <ligand>
        <name>[4Fe-4S] cluster</name>
        <dbReference type="ChEBI" id="CHEBI:49883"/>
        <label>1</label>
    </ligand>
</feature>
<keyword evidence="2 12" id="KW-0004">4Fe-4S</keyword>
<dbReference type="GO" id="GO:0048038">
    <property type="term" value="F:quinone binding"/>
    <property type="evidence" value="ECO:0007669"/>
    <property type="project" value="UniProtKB-KW"/>
</dbReference>
<feature type="domain" description="4Fe-4S ferredoxin-type" evidence="13">
    <location>
        <begin position="109"/>
        <end position="138"/>
    </location>
</feature>
<comment type="cofactor">
    <cofactor evidence="12">
        <name>[4Fe-4S] cluster</name>
        <dbReference type="ChEBI" id="CHEBI:49883"/>
    </cofactor>
    <text evidence="12">Binds 2 [4Fe-4S] clusters per subunit.</text>
</comment>
<comment type="subunit">
    <text evidence="12">NDH-1 is composed of 14 different subunits. Subunits NuoA, H, J, K, L, M, N constitute the membrane sector of the complex.</text>
</comment>
<dbReference type="InterPro" id="IPR017896">
    <property type="entry name" value="4Fe4S_Fe-S-bd"/>
</dbReference>
<dbReference type="Pfam" id="PF12838">
    <property type="entry name" value="Fer4_7"/>
    <property type="match status" value="1"/>
</dbReference>
<evidence type="ECO:0000256" key="12">
    <source>
        <dbReference type="HAMAP-Rule" id="MF_01351"/>
    </source>
</evidence>
<comment type="subcellular location">
    <subcellularLocation>
        <location evidence="12">Cell membrane</location>
        <topology evidence="12">Peripheral membrane protein</topology>
    </subcellularLocation>
</comment>
<name>A0A0S4STF3_CAMHY</name>
<dbReference type="PANTHER" id="PTHR10849">
    <property type="entry name" value="NADH DEHYDROGENASE UBIQUINONE IRON-SULFUR PROTEIN 8, MITOCHONDRIAL"/>
    <property type="match status" value="1"/>
</dbReference>
<keyword evidence="15" id="KW-1185">Reference proteome</keyword>
<gene>
    <name evidence="12 14" type="primary">nuoI</name>
    <name evidence="14" type="ORF">ERS686654_01559</name>
</gene>
<keyword evidence="1 12" id="KW-1003">Cell membrane</keyword>
<dbReference type="GO" id="GO:0005506">
    <property type="term" value="F:iron ion binding"/>
    <property type="evidence" value="ECO:0007669"/>
    <property type="project" value="UniProtKB-UniRule"/>
</dbReference>